<evidence type="ECO:0000256" key="3">
    <source>
        <dbReference type="ARBA" id="ARBA00022691"/>
    </source>
</evidence>
<proteinExistence type="predicted"/>
<keyword evidence="1" id="KW-0489">Methyltransferase</keyword>
<keyword evidence="3" id="KW-0949">S-adenosyl-L-methionine</keyword>
<name>X1D3V9_9ZZZZ</name>
<dbReference type="InterPro" id="IPR012327">
    <property type="entry name" value="MeTrfase_D12"/>
</dbReference>
<evidence type="ECO:0000313" key="4">
    <source>
        <dbReference type="EMBL" id="GAG91181.1"/>
    </source>
</evidence>
<reference evidence="4" key="1">
    <citation type="journal article" date="2014" name="Front. Microbiol.">
        <title>High frequency of phylogenetically diverse reductive dehalogenase-homologous genes in deep subseafloor sedimentary metagenomes.</title>
        <authorList>
            <person name="Kawai M."/>
            <person name="Futagami T."/>
            <person name="Toyoda A."/>
            <person name="Takaki Y."/>
            <person name="Nishi S."/>
            <person name="Hori S."/>
            <person name="Arai W."/>
            <person name="Tsubouchi T."/>
            <person name="Morono Y."/>
            <person name="Uchiyama I."/>
            <person name="Ito T."/>
            <person name="Fujiyama A."/>
            <person name="Inagaki F."/>
            <person name="Takami H."/>
        </authorList>
    </citation>
    <scope>NUCLEOTIDE SEQUENCE</scope>
    <source>
        <strain evidence="4">Expedition CK06-06</strain>
    </source>
</reference>
<comment type="caution">
    <text evidence="4">The sequence shown here is derived from an EMBL/GenBank/DDBJ whole genome shotgun (WGS) entry which is preliminary data.</text>
</comment>
<protein>
    <recommendedName>
        <fullName evidence="5">Site-specific DNA-methyltransferase (adenine-specific)</fullName>
    </recommendedName>
</protein>
<gene>
    <name evidence="4" type="ORF">S01H4_48335</name>
</gene>
<dbReference type="InterPro" id="IPR029063">
    <property type="entry name" value="SAM-dependent_MTases_sf"/>
</dbReference>
<dbReference type="EMBL" id="BART01027242">
    <property type="protein sequence ID" value="GAG91181.1"/>
    <property type="molecule type" value="Genomic_DNA"/>
</dbReference>
<accession>X1D3V9</accession>
<evidence type="ECO:0008006" key="5">
    <source>
        <dbReference type="Google" id="ProtNLM"/>
    </source>
</evidence>
<dbReference type="SUPFAM" id="SSF53335">
    <property type="entry name" value="S-adenosyl-L-methionine-dependent methyltransferases"/>
    <property type="match status" value="1"/>
</dbReference>
<evidence type="ECO:0000256" key="2">
    <source>
        <dbReference type="ARBA" id="ARBA00022679"/>
    </source>
</evidence>
<feature type="non-terminal residue" evidence="4">
    <location>
        <position position="1"/>
    </location>
</feature>
<evidence type="ECO:0000256" key="1">
    <source>
        <dbReference type="ARBA" id="ARBA00022603"/>
    </source>
</evidence>
<dbReference type="Pfam" id="PF02086">
    <property type="entry name" value="MethyltransfD12"/>
    <property type="match status" value="1"/>
</dbReference>
<dbReference type="AlphaFoldDB" id="X1D3V9"/>
<sequence>LDSSRMYFIDDNGMKIDAIRTKIQEWKDSKIISDDEFYILLTSLIEAIPYVANISGNYAAYLKHWDPRALKPIRLQVPDIPKSKRDNKVFKENANNLIKKIYS</sequence>
<dbReference type="GO" id="GO:0032259">
    <property type="term" value="P:methylation"/>
    <property type="evidence" value="ECO:0007669"/>
    <property type="project" value="UniProtKB-KW"/>
</dbReference>
<dbReference type="GO" id="GO:0009007">
    <property type="term" value="F:site-specific DNA-methyltransferase (adenine-specific) activity"/>
    <property type="evidence" value="ECO:0007669"/>
    <property type="project" value="UniProtKB-EC"/>
</dbReference>
<dbReference type="GO" id="GO:0009307">
    <property type="term" value="P:DNA restriction-modification system"/>
    <property type="evidence" value="ECO:0007669"/>
    <property type="project" value="InterPro"/>
</dbReference>
<keyword evidence="2" id="KW-0808">Transferase</keyword>
<organism evidence="4">
    <name type="scientific">marine sediment metagenome</name>
    <dbReference type="NCBI Taxonomy" id="412755"/>
    <lineage>
        <taxon>unclassified sequences</taxon>
        <taxon>metagenomes</taxon>
        <taxon>ecological metagenomes</taxon>
    </lineage>
</organism>